<keyword evidence="4" id="KW-1185">Reference proteome</keyword>
<dbReference type="Gene3D" id="3.40.50.150">
    <property type="entry name" value="Vaccinia Virus protein VP39"/>
    <property type="match status" value="1"/>
</dbReference>
<sequence>MGLPPVVLHPSPDHRRGSPGPHRAPRQVHRRHQRRPRLRLAPHRAPAQAGRCLVSAIPTTTFHESYPLAELRPADYNPRRLSAEAFERLKASIGRHGIVKPVILNANGTLVAGHQRTKGMTALGITHTPAVMLGTTVRLQDEIRFNLLHNKVETEASIVHAEPGQIGHWTWVPWQSIRIDDQKNAAFIQAIGQMAAAHGPWGSVVMDDQGRIILNAEYAVVAAAHRFDLLAWTVPSPEAAQLHADLTGEYGVYDWTAIEGQAPVWNQHIVQPKRLRQRSSKAKTGLTYGSETWEKLVLPWLKPEQRVVDFGAGHGDYATMLRGKGFSVTDYEPYRTAPGKYAVDIRAVVSMIRAIQKELREHGLFDVVVLDSVINATTSLDYQHWVLATVNALCAEDGVVCLGTRSLLKETRMEQAGRATTGGAVNMSFLDDNNVEMNFVAGKWQKLRFHTPETLAALLNPYFAEVKITDASDSNLKAVCRKPKALQEAEYRKAFEEEFNMPYPNDFRHGKHLELVEFLIKLVLERNSLESRD</sequence>
<dbReference type="Pfam" id="PF02195">
    <property type="entry name" value="ParB_N"/>
    <property type="match status" value="1"/>
</dbReference>
<dbReference type="InterPro" id="IPR003115">
    <property type="entry name" value="ParB_N"/>
</dbReference>
<dbReference type="SUPFAM" id="SSF110849">
    <property type="entry name" value="ParB/Sulfiredoxin"/>
    <property type="match status" value="1"/>
</dbReference>
<keyword evidence="3" id="KW-0808">Transferase</keyword>
<evidence type="ECO:0000313" key="4">
    <source>
        <dbReference type="Proteomes" id="UP000319103"/>
    </source>
</evidence>
<keyword evidence="3" id="KW-0489">Methyltransferase</keyword>
<comment type="caution">
    <text evidence="3">The sequence shown here is derived from an EMBL/GenBank/DDBJ whole genome shotgun (WGS) entry which is preliminary data.</text>
</comment>
<dbReference type="GO" id="GO:0032259">
    <property type="term" value="P:methylation"/>
    <property type="evidence" value="ECO:0007669"/>
    <property type="project" value="UniProtKB-KW"/>
</dbReference>
<feature type="compositionally biased region" description="Basic residues" evidence="1">
    <location>
        <begin position="23"/>
        <end position="42"/>
    </location>
</feature>
<dbReference type="SMART" id="SM00470">
    <property type="entry name" value="ParB"/>
    <property type="match status" value="1"/>
</dbReference>
<feature type="domain" description="ParB-like N-terminal" evidence="2">
    <location>
        <begin position="64"/>
        <end position="151"/>
    </location>
</feature>
<evidence type="ECO:0000259" key="2">
    <source>
        <dbReference type="SMART" id="SM00470"/>
    </source>
</evidence>
<dbReference type="Pfam" id="PF13489">
    <property type="entry name" value="Methyltransf_23"/>
    <property type="match status" value="1"/>
</dbReference>
<dbReference type="Gene3D" id="3.90.1530.10">
    <property type="entry name" value="Conserved hypothetical protein from pyrococcus furiosus pfu- 392566-001, ParB domain"/>
    <property type="match status" value="1"/>
</dbReference>
<protein>
    <submittedName>
        <fullName evidence="3">Methyltransferase domain-containing protein</fullName>
    </submittedName>
</protein>
<dbReference type="EMBL" id="VIGB01000003">
    <property type="protein sequence ID" value="TQF05530.1"/>
    <property type="molecule type" value="Genomic_DNA"/>
</dbReference>
<dbReference type="SUPFAM" id="SSF53335">
    <property type="entry name" value="S-adenosyl-L-methionine-dependent methyltransferases"/>
    <property type="match status" value="1"/>
</dbReference>
<dbReference type="GO" id="GO:0008168">
    <property type="term" value="F:methyltransferase activity"/>
    <property type="evidence" value="ECO:0007669"/>
    <property type="project" value="UniProtKB-KW"/>
</dbReference>
<accession>A0A540W937</accession>
<reference evidence="3 4" key="1">
    <citation type="submission" date="2019-06" db="EMBL/GenBank/DDBJ databases">
        <title>Description of Kitasatospora acidophila sp. nov. isolated from pine grove soil, and reclassification of Streptomyces novaecaesareae to Kitasatospora novaeceasareae comb. nov.</title>
        <authorList>
            <person name="Kim M.J."/>
        </authorList>
    </citation>
    <scope>NUCLEOTIDE SEQUENCE [LARGE SCALE GENOMIC DNA]</scope>
    <source>
        <strain evidence="3 4">MMS16-CNU292</strain>
    </source>
</reference>
<name>A0A540W937_9ACTN</name>
<dbReference type="InterPro" id="IPR036086">
    <property type="entry name" value="ParB/Sulfiredoxin_sf"/>
</dbReference>
<proteinExistence type="predicted"/>
<gene>
    <name evidence="3" type="ORF">E6W39_29020</name>
</gene>
<dbReference type="AlphaFoldDB" id="A0A540W937"/>
<dbReference type="Proteomes" id="UP000319103">
    <property type="component" value="Unassembled WGS sequence"/>
</dbReference>
<evidence type="ECO:0000256" key="1">
    <source>
        <dbReference type="SAM" id="MobiDB-lite"/>
    </source>
</evidence>
<feature type="region of interest" description="Disordered" evidence="1">
    <location>
        <begin position="1"/>
        <end position="46"/>
    </location>
</feature>
<evidence type="ECO:0000313" key="3">
    <source>
        <dbReference type="EMBL" id="TQF05530.1"/>
    </source>
</evidence>
<dbReference type="InterPro" id="IPR029063">
    <property type="entry name" value="SAM-dependent_MTases_sf"/>
</dbReference>
<organism evidence="3 4">
    <name type="scientific">Kitasatospora acidiphila</name>
    <dbReference type="NCBI Taxonomy" id="2567942"/>
    <lineage>
        <taxon>Bacteria</taxon>
        <taxon>Bacillati</taxon>
        <taxon>Actinomycetota</taxon>
        <taxon>Actinomycetes</taxon>
        <taxon>Kitasatosporales</taxon>
        <taxon>Streptomycetaceae</taxon>
        <taxon>Kitasatospora</taxon>
    </lineage>
</organism>
<dbReference type="OrthoDB" id="9773060at2"/>